<gene>
    <name evidence="1" type="ORF">L6452_43856</name>
</gene>
<comment type="caution">
    <text evidence="1">The sequence shown here is derived from an EMBL/GenBank/DDBJ whole genome shotgun (WGS) entry which is preliminary data.</text>
</comment>
<dbReference type="EMBL" id="CM042064">
    <property type="protein sequence ID" value="KAI3665232.1"/>
    <property type="molecule type" value="Genomic_DNA"/>
</dbReference>
<accession>A0ACB8XEV6</accession>
<evidence type="ECO:0000313" key="2">
    <source>
        <dbReference type="Proteomes" id="UP001055879"/>
    </source>
</evidence>
<keyword evidence="2" id="KW-1185">Reference proteome</keyword>
<sequence length="173" mass="19608">MPPWRNQKNLATRSSSPLAHRYANCKKTPKSKLNRTLKPPPFSPPSKSQVVYLREGICVVVENQSDDQVAGFWMWRRYRCEHKGSDFGSLGLMTSVLVYPDGKTIKVEASHGTVTRHYMVHQKGGETSTNSIASLFAWTQGSPTGQSWIITLSFWNSLRSRKQHVLELLYLGK</sequence>
<dbReference type="Proteomes" id="UP001055879">
    <property type="component" value="Linkage Group LG18"/>
</dbReference>
<name>A0ACB8XEV6_ARCLA</name>
<organism evidence="1 2">
    <name type="scientific">Arctium lappa</name>
    <name type="common">Greater burdock</name>
    <name type="synonym">Lappa major</name>
    <dbReference type="NCBI Taxonomy" id="4217"/>
    <lineage>
        <taxon>Eukaryota</taxon>
        <taxon>Viridiplantae</taxon>
        <taxon>Streptophyta</taxon>
        <taxon>Embryophyta</taxon>
        <taxon>Tracheophyta</taxon>
        <taxon>Spermatophyta</taxon>
        <taxon>Magnoliopsida</taxon>
        <taxon>eudicotyledons</taxon>
        <taxon>Gunneridae</taxon>
        <taxon>Pentapetalae</taxon>
        <taxon>asterids</taxon>
        <taxon>campanulids</taxon>
        <taxon>Asterales</taxon>
        <taxon>Asteraceae</taxon>
        <taxon>Carduoideae</taxon>
        <taxon>Cardueae</taxon>
        <taxon>Arctiinae</taxon>
        <taxon>Arctium</taxon>
    </lineage>
</organism>
<reference evidence="2" key="1">
    <citation type="journal article" date="2022" name="Mol. Ecol. Resour.">
        <title>The genomes of chicory, endive, great burdock and yacon provide insights into Asteraceae palaeo-polyploidization history and plant inulin production.</title>
        <authorList>
            <person name="Fan W."/>
            <person name="Wang S."/>
            <person name="Wang H."/>
            <person name="Wang A."/>
            <person name="Jiang F."/>
            <person name="Liu H."/>
            <person name="Zhao H."/>
            <person name="Xu D."/>
            <person name="Zhang Y."/>
        </authorList>
    </citation>
    <scope>NUCLEOTIDE SEQUENCE [LARGE SCALE GENOMIC DNA]</scope>
    <source>
        <strain evidence="2">cv. Niubang</strain>
    </source>
</reference>
<protein>
    <submittedName>
        <fullName evidence="1">Uncharacterized protein</fullName>
    </submittedName>
</protein>
<evidence type="ECO:0000313" key="1">
    <source>
        <dbReference type="EMBL" id="KAI3665232.1"/>
    </source>
</evidence>
<proteinExistence type="predicted"/>
<reference evidence="1 2" key="2">
    <citation type="journal article" date="2022" name="Mol. Ecol. Resour.">
        <title>The genomes of chicory, endive, great burdock and yacon provide insights into Asteraceae paleo-polyploidization history and plant inulin production.</title>
        <authorList>
            <person name="Fan W."/>
            <person name="Wang S."/>
            <person name="Wang H."/>
            <person name="Wang A."/>
            <person name="Jiang F."/>
            <person name="Liu H."/>
            <person name="Zhao H."/>
            <person name="Xu D."/>
            <person name="Zhang Y."/>
        </authorList>
    </citation>
    <scope>NUCLEOTIDE SEQUENCE [LARGE SCALE GENOMIC DNA]</scope>
    <source>
        <strain evidence="2">cv. Niubang</strain>
    </source>
</reference>